<dbReference type="EMBL" id="FWPT01000001">
    <property type="protein sequence ID" value="SMA33805.1"/>
    <property type="molecule type" value="Genomic_DNA"/>
</dbReference>
<dbReference type="SUPFAM" id="SSF69635">
    <property type="entry name" value="Type III secretory system chaperone-like"/>
    <property type="match status" value="1"/>
</dbReference>
<accession>A0A1X7AF15</accession>
<dbReference type="Pfam" id="PF05932">
    <property type="entry name" value="CesT"/>
    <property type="match status" value="1"/>
</dbReference>
<dbReference type="AlphaFoldDB" id="A0A1X7AF15"/>
<gene>
    <name evidence="1" type="ORF">EHSB41UT_00333</name>
</gene>
<dbReference type="CDD" id="cd17027">
    <property type="entry name" value="T3SC_IA_YscB_AscB-like"/>
    <property type="match status" value="1"/>
</dbReference>
<dbReference type="Proteomes" id="UP000196573">
    <property type="component" value="Unassembled WGS sequence"/>
</dbReference>
<dbReference type="Gene3D" id="3.30.1460.10">
    <property type="match status" value="1"/>
</dbReference>
<dbReference type="OrthoDB" id="6196399at2"/>
<reference evidence="1 2" key="1">
    <citation type="submission" date="2017-03" db="EMBL/GenBank/DDBJ databases">
        <authorList>
            <person name="Afonso C.L."/>
            <person name="Miller P.J."/>
            <person name="Scott M.A."/>
            <person name="Spackman E."/>
            <person name="Goraichik I."/>
            <person name="Dimitrov K.M."/>
            <person name="Suarez D.L."/>
            <person name="Swayne D.E."/>
        </authorList>
    </citation>
    <scope>NUCLEOTIDE SEQUENCE [LARGE SCALE GENOMIC DNA]</scope>
    <source>
        <strain evidence="1">SB41UT1</strain>
    </source>
</reference>
<dbReference type="RefSeq" id="WP_087106255.1">
    <property type="nucleotide sequence ID" value="NZ_CBCSCN010000004.1"/>
</dbReference>
<keyword evidence="2" id="KW-1185">Reference proteome</keyword>
<name>A0A1X7AF15_9GAMM</name>
<evidence type="ECO:0000313" key="1">
    <source>
        <dbReference type="EMBL" id="SMA33805.1"/>
    </source>
</evidence>
<dbReference type="GO" id="GO:0030254">
    <property type="term" value="P:protein secretion by the type III secretion system"/>
    <property type="evidence" value="ECO:0007669"/>
    <property type="project" value="InterPro"/>
</dbReference>
<organism evidence="1 2">
    <name type="scientific">Parendozoicomonas haliclonae</name>
    <dbReference type="NCBI Taxonomy" id="1960125"/>
    <lineage>
        <taxon>Bacteria</taxon>
        <taxon>Pseudomonadati</taxon>
        <taxon>Pseudomonadota</taxon>
        <taxon>Gammaproteobacteria</taxon>
        <taxon>Oceanospirillales</taxon>
        <taxon>Endozoicomonadaceae</taxon>
        <taxon>Parendozoicomonas</taxon>
    </lineage>
</organism>
<protein>
    <submittedName>
        <fullName evidence="1">Tir chaperone protein (CesT)</fullName>
    </submittedName>
</protein>
<sequence>MKLDELITLFARNNGIDKPDDQNGHYLIPMEGVGIHCYQESGKICLQAEIAPLAKSEGQRQSQSRLLLEKTMGLILEQRSSLSIDEEKGIYQLYQRMPLEDLNIEDFQEAVEKFGGCGIYYKGLLGQGGESSAPPLPNGMMMP</sequence>
<proteinExistence type="predicted"/>
<dbReference type="InterPro" id="IPR010261">
    <property type="entry name" value="Tir_chaperone"/>
</dbReference>
<evidence type="ECO:0000313" key="2">
    <source>
        <dbReference type="Proteomes" id="UP000196573"/>
    </source>
</evidence>